<proteinExistence type="predicted"/>
<organism evidence="1 2">
    <name type="scientific">Sphingomonas glacialis</name>
    <dbReference type="NCBI Taxonomy" id="658225"/>
    <lineage>
        <taxon>Bacteria</taxon>
        <taxon>Pseudomonadati</taxon>
        <taxon>Pseudomonadota</taxon>
        <taxon>Alphaproteobacteria</taxon>
        <taxon>Sphingomonadales</taxon>
        <taxon>Sphingomonadaceae</taxon>
        <taxon>Sphingomonas</taxon>
    </lineage>
</organism>
<evidence type="ECO:0000313" key="2">
    <source>
        <dbReference type="Proteomes" id="UP000319931"/>
    </source>
</evidence>
<dbReference type="AlphaFoldDB" id="A0A502FXF5"/>
<keyword evidence="2" id="KW-1185">Reference proteome</keyword>
<accession>A0A502FXF5</accession>
<sequence>MAYLDLDNMFAAPVASRTQTPAAVKAAGFSALEWSVIALAQRDTLGSLNTPGRLSRALGGLFGGGTTSRLADPKLEALRRAAVHARHRGFALPSSEIAHFHSVGFSEAQLETLVTSVTGMRVGRTDRRIFA</sequence>
<comment type="caution">
    <text evidence="1">The sequence shown here is derived from an EMBL/GenBank/DDBJ whole genome shotgun (WGS) entry which is preliminary data.</text>
</comment>
<dbReference type="InterPro" id="IPR029032">
    <property type="entry name" value="AhpD-like"/>
</dbReference>
<dbReference type="SUPFAM" id="SSF69118">
    <property type="entry name" value="AhpD-like"/>
    <property type="match status" value="1"/>
</dbReference>
<dbReference type="EMBL" id="RCZC01000002">
    <property type="protein sequence ID" value="TPG54111.1"/>
    <property type="molecule type" value="Genomic_DNA"/>
</dbReference>
<dbReference type="RefSeq" id="WP_140848921.1">
    <property type="nucleotide sequence ID" value="NZ_RCZC01000002.1"/>
</dbReference>
<evidence type="ECO:0000313" key="1">
    <source>
        <dbReference type="EMBL" id="TPG54111.1"/>
    </source>
</evidence>
<name>A0A502FXF5_9SPHN</name>
<dbReference type="OrthoDB" id="7449825at2"/>
<dbReference type="Proteomes" id="UP000319931">
    <property type="component" value="Unassembled WGS sequence"/>
</dbReference>
<protein>
    <submittedName>
        <fullName evidence="1">Uncharacterized protein</fullName>
    </submittedName>
</protein>
<reference evidence="1 2" key="1">
    <citation type="journal article" date="2019" name="Environ. Microbiol.">
        <title>Species interactions and distinct microbial communities in high Arctic permafrost affected cryosols are associated with the CH4 and CO2 gas fluxes.</title>
        <authorList>
            <person name="Altshuler I."/>
            <person name="Hamel J."/>
            <person name="Turney S."/>
            <person name="Magnuson E."/>
            <person name="Levesque R."/>
            <person name="Greer C."/>
            <person name="Whyte L.G."/>
        </authorList>
    </citation>
    <scope>NUCLEOTIDE SEQUENCE [LARGE SCALE GENOMIC DNA]</scope>
    <source>
        <strain evidence="1 2">E6.1</strain>
    </source>
</reference>
<gene>
    <name evidence="1" type="ORF">EAH76_05270</name>
</gene>